<dbReference type="RefSeq" id="WP_169602836.1">
    <property type="nucleotide sequence ID" value="NZ_CP046565.1"/>
</dbReference>
<dbReference type="KEGG" id="metu:GNH96_05930"/>
<feature type="domain" description="Helix-turn-helix type 11" evidence="1">
    <location>
        <begin position="10"/>
        <end position="61"/>
    </location>
</feature>
<dbReference type="InterPro" id="IPR036388">
    <property type="entry name" value="WH-like_DNA-bd_sf"/>
</dbReference>
<dbReference type="InterPro" id="IPR036390">
    <property type="entry name" value="WH_DNA-bd_sf"/>
</dbReference>
<organism evidence="4 5">
    <name type="scientific">Methylococcus geothermalis</name>
    <dbReference type="NCBI Taxonomy" id="2681310"/>
    <lineage>
        <taxon>Bacteria</taxon>
        <taxon>Pseudomonadati</taxon>
        <taxon>Pseudomonadota</taxon>
        <taxon>Gammaproteobacteria</taxon>
        <taxon>Methylococcales</taxon>
        <taxon>Methylococcaceae</taxon>
        <taxon>Methylococcus</taxon>
    </lineage>
</organism>
<dbReference type="EMBL" id="CP046565">
    <property type="protein sequence ID" value="QJD29553.1"/>
    <property type="molecule type" value="Genomic_DNA"/>
</dbReference>
<dbReference type="InterPro" id="IPR013196">
    <property type="entry name" value="HTH_11"/>
</dbReference>
<dbReference type="InterPro" id="IPR051534">
    <property type="entry name" value="CBASS_pafABC_assoc_protein"/>
</dbReference>
<dbReference type="SUPFAM" id="SSF46785">
    <property type="entry name" value="Winged helix' DNA-binding domain"/>
    <property type="match status" value="1"/>
</dbReference>
<dbReference type="Pfam" id="PF08279">
    <property type="entry name" value="HTH_11"/>
    <property type="match status" value="1"/>
</dbReference>
<evidence type="ECO:0000313" key="5">
    <source>
        <dbReference type="Proteomes" id="UP000503004"/>
    </source>
</evidence>
<reference evidence="5" key="1">
    <citation type="submission" date="2019-12" db="EMBL/GenBank/DDBJ databases">
        <authorList>
            <person name="Awala S.I."/>
            <person name="Rhee S.K."/>
        </authorList>
    </citation>
    <scope>NUCLEOTIDE SEQUENCE [LARGE SCALE GENOMIC DNA]</scope>
    <source>
        <strain evidence="5">IM1</strain>
    </source>
</reference>
<feature type="domain" description="WYL" evidence="2">
    <location>
        <begin position="144"/>
        <end position="211"/>
    </location>
</feature>
<evidence type="ECO:0000259" key="2">
    <source>
        <dbReference type="Pfam" id="PF13280"/>
    </source>
</evidence>
<dbReference type="InterPro" id="IPR057727">
    <property type="entry name" value="WCX_dom"/>
</dbReference>
<dbReference type="PANTHER" id="PTHR34580">
    <property type="match status" value="1"/>
</dbReference>
<sequence>MDRTERFYRIEQMLRERRTVPLGEFLDVLGVSRATFVRDLEYLRERLNAPIEWDRERRGYRLGEPGERTGHELPGLWFNASEIHALLTMRRLLAEIQPGLLEPHVRPLLDRLNGLLEQGDRSVGEIEKRVRIIQTAQRAVELRHFEPVATALFERRRLNIGHFNRETGATLSRVVSPQRLTHHRGAWYLDGWCHLRDALRRFAIDALTTVEALPEPAVDIDPARLDAHLDSGYGIFSGPAGQYARLRFTPQRAQWVSRETWHPRQHGEWDEAGRYLLTVPYADDRELVMDILKHGAEVEVLEPPPLRQKVQEAIADMASLYRD</sequence>
<proteinExistence type="predicted"/>
<keyword evidence="5" id="KW-1185">Reference proteome</keyword>
<dbReference type="PANTHER" id="PTHR34580:SF3">
    <property type="entry name" value="PROTEIN PAFB"/>
    <property type="match status" value="1"/>
</dbReference>
<accession>A0A858Q6W6</accession>
<gene>
    <name evidence="4" type="ORF">GNH96_05930</name>
</gene>
<feature type="domain" description="WCX" evidence="3">
    <location>
        <begin position="244"/>
        <end position="318"/>
    </location>
</feature>
<evidence type="ECO:0000259" key="1">
    <source>
        <dbReference type="Pfam" id="PF08279"/>
    </source>
</evidence>
<dbReference type="Proteomes" id="UP000503004">
    <property type="component" value="Chromosome"/>
</dbReference>
<dbReference type="InterPro" id="IPR026881">
    <property type="entry name" value="WYL_dom"/>
</dbReference>
<evidence type="ECO:0000313" key="4">
    <source>
        <dbReference type="EMBL" id="QJD29553.1"/>
    </source>
</evidence>
<dbReference type="Pfam" id="PF25583">
    <property type="entry name" value="WCX"/>
    <property type="match status" value="1"/>
</dbReference>
<evidence type="ECO:0000259" key="3">
    <source>
        <dbReference type="Pfam" id="PF25583"/>
    </source>
</evidence>
<dbReference type="PROSITE" id="PS52050">
    <property type="entry name" value="WYL"/>
    <property type="match status" value="1"/>
</dbReference>
<dbReference type="AlphaFoldDB" id="A0A858Q6W6"/>
<dbReference type="Gene3D" id="1.10.10.10">
    <property type="entry name" value="Winged helix-like DNA-binding domain superfamily/Winged helix DNA-binding domain"/>
    <property type="match status" value="1"/>
</dbReference>
<name>A0A858Q6W6_9GAMM</name>
<protein>
    <submittedName>
        <fullName evidence="4">WYL domain-containing protein</fullName>
    </submittedName>
</protein>
<dbReference type="Pfam" id="PF13280">
    <property type="entry name" value="WYL"/>
    <property type="match status" value="1"/>
</dbReference>